<name>A0A7M7SVV2_STRPU</name>
<keyword evidence="2" id="KW-0732">Signal</keyword>
<dbReference type="CDD" id="cd00198">
    <property type="entry name" value="vWFA"/>
    <property type="match status" value="1"/>
</dbReference>
<evidence type="ECO:0000313" key="5">
    <source>
        <dbReference type="Proteomes" id="UP000007110"/>
    </source>
</evidence>
<dbReference type="InterPro" id="IPR036465">
    <property type="entry name" value="vWFA_dom_sf"/>
</dbReference>
<dbReference type="Gene3D" id="2.60.40.10">
    <property type="entry name" value="Immunoglobulins"/>
    <property type="match status" value="1"/>
</dbReference>
<dbReference type="SUPFAM" id="SSF53300">
    <property type="entry name" value="vWA-like"/>
    <property type="match status" value="1"/>
</dbReference>
<feature type="chain" id="PRO_5029760838" description="VWFA domain-containing protein" evidence="2">
    <location>
        <begin position="25"/>
        <end position="967"/>
    </location>
</feature>
<dbReference type="InterPro" id="IPR002035">
    <property type="entry name" value="VWF_A"/>
</dbReference>
<dbReference type="PANTHER" id="PTHR10579">
    <property type="entry name" value="CALCIUM-ACTIVATED CHLORIDE CHANNEL REGULATOR"/>
    <property type="match status" value="1"/>
</dbReference>
<organism evidence="4 5">
    <name type="scientific">Strongylocentrotus purpuratus</name>
    <name type="common">Purple sea urchin</name>
    <dbReference type="NCBI Taxonomy" id="7668"/>
    <lineage>
        <taxon>Eukaryota</taxon>
        <taxon>Metazoa</taxon>
        <taxon>Echinodermata</taxon>
        <taxon>Eleutherozoa</taxon>
        <taxon>Echinozoa</taxon>
        <taxon>Echinoidea</taxon>
        <taxon>Euechinoidea</taxon>
        <taxon>Echinacea</taxon>
        <taxon>Camarodonta</taxon>
        <taxon>Echinidea</taxon>
        <taxon>Strongylocentrotidae</taxon>
        <taxon>Strongylocentrotus</taxon>
    </lineage>
</organism>
<dbReference type="NCBIfam" id="NF041940">
    <property type="entry name" value="choice_anch_X"/>
    <property type="match status" value="1"/>
</dbReference>
<evidence type="ECO:0000256" key="2">
    <source>
        <dbReference type="SAM" id="SignalP"/>
    </source>
</evidence>
<dbReference type="OrthoDB" id="687730at2759"/>
<dbReference type="Pfam" id="PF08434">
    <property type="entry name" value="CLCA"/>
    <property type="match status" value="1"/>
</dbReference>
<dbReference type="InParanoid" id="A0A7M7SVV2"/>
<dbReference type="Proteomes" id="UP000007110">
    <property type="component" value="Unassembled WGS sequence"/>
</dbReference>
<evidence type="ECO:0000313" key="4">
    <source>
        <dbReference type="EnsemblMetazoa" id="XP_030834959"/>
    </source>
</evidence>
<keyword evidence="1" id="KW-0472">Membrane</keyword>
<dbReference type="Pfam" id="PF00092">
    <property type="entry name" value="VWA"/>
    <property type="match status" value="1"/>
</dbReference>
<protein>
    <recommendedName>
        <fullName evidence="3">VWFA domain-containing protein</fullName>
    </recommendedName>
</protein>
<evidence type="ECO:0000256" key="1">
    <source>
        <dbReference type="SAM" id="Phobius"/>
    </source>
</evidence>
<dbReference type="OMA" id="LYEKDCV"/>
<dbReference type="EnsemblMetazoa" id="XM_030979099">
    <property type="protein sequence ID" value="XP_030834959"/>
    <property type="gene ID" value="LOC590546"/>
</dbReference>
<dbReference type="AlphaFoldDB" id="A0A7M7SVV2"/>
<feature type="domain" description="VWFA" evidence="3">
    <location>
        <begin position="324"/>
        <end position="499"/>
    </location>
</feature>
<dbReference type="KEGG" id="spu:590546"/>
<keyword evidence="1" id="KW-1133">Transmembrane helix</keyword>
<dbReference type="InterPro" id="IPR013642">
    <property type="entry name" value="CLCA_N"/>
</dbReference>
<dbReference type="FunCoup" id="A0A7M7SVV2">
    <property type="interactions" value="282"/>
</dbReference>
<evidence type="ECO:0000259" key="3">
    <source>
        <dbReference type="PROSITE" id="PS50234"/>
    </source>
</evidence>
<feature type="signal peptide" evidence="2">
    <location>
        <begin position="1"/>
        <end position="24"/>
    </location>
</feature>
<feature type="transmembrane region" description="Helical" evidence="1">
    <location>
        <begin position="915"/>
        <end position="941"/>
    </location>
</feature>
<dbReference type="Gene3D" id="3.40.50.410">
    <property type="entry name" value="von Willebrand factor, type A domain"/>
    <property type="match status" value="1"/>
</dbReference>
<dbReference type="SMART" id="SM00327">
    <property type="entry name" value="VWA"/>
    <property type="match status" value="1"/>
</dbReference>
<sequence>MLVERLSLLLFFSVGLMGTKICKAQQDRNPIELENGAYNNILIAISKDVEEDSSIIQNIKDIFRAGSSILFNATNLRVYLGTITILVPPTWSRNSEYQVAQREAYENANVLVTDQQSNHRPFVDKPFKCGQQGRFMHLSKTFLVDQALRENQFGDSGKVIVRQFAKLRWGVFDEDYVPGTGAEPYYQLNSNTVTGGVFEGTRCSSKVLGDLLDENERQCRQDPSGYLPDSCRFVPHASGQTARASLMFASNIHSIDMFCHDDPGNVGYHNYMAPNLQNKKCDYQSVWQLMRKSTDFMNGNSPSLPEDTDTSPNFIVVQPAGSLRIVLVLDTSFSMDGPRFNKMIRGAKNFIQSIVPNNSYVAIVEFNSVSKVNSNMIELSSVISRKNLASLLPTVAENNTCIGCGILTAIEVAQYNGLDSRGVYLILLSDGQENIYEDITLVADTLDDIESSGVTVHSIAFYGADTQLEELAQMTGGRSATCADGGSSQCVISAFVSIIAQSPQSVATSAPIQVQSSTITLDPGTTKTTDIVIDDSLGLDTVITITWTANDIITVTVRGPDGTVIDSTDARYETDISSKIITVTIIDAEAGVWSIEINNDGNPHMESVSVDVISKPRSDGVYPPVVNSFLGTSIVYYTTAPLLEVYAYVHINYVPVIDATVIAEVVSSTTGDVTTISLLDNGLGADLIAGDGIYSAYFLDFSSNGRYGVKVDVNGYTANSSESALRSKRDTGTLTTPVPSLRFQRTTTAGVFQVENYSPDLIFDILAPSKITDITSRERTYDENRNVTLTWSAVGDDLDQGTAAYYELRFSDNFTQIRTNFTSAAAVNDTDLILGNLSRVASSGTLESITILLPGQDSDAIFSFMIRAWDEAGNAGPLSNIVSVSRRSLPPTTMPTTILNSTSEPPSTQSPGVALPIWVVISFSCAAFFIVIAVSIIVGVLCNRSAPKNPIGSVYEHTNPAYECYEP</sequence>
<dbReference type="PROSITE" id="PS50234">
    <property type="entry name" value="VWFA"/>
    <property type="match status" value="1"/>
</dbReference>
<keyword evidence="5" id="KW-1185">Reference proteome</keyword>
<dbReference type="InterPro" id="IPR013783">
    <property type="entry name" value="Ig-like_fold"/>
</dbReference>
<keyword evidence="1" id="KW-0812">Transmembrane</keyword>
<reference evidence="4" key="2">
    <citation type="submission" date="2021-01" db="UniProtKB">
        <authorList>
            <consortium name="EnsemblMetazoa"/>
        </authorList>
    </citation>
    <scope>IDENTIFICATION</scope>
</reference>
<dbReference type="PANTHER" id="PTHR10579:SF177">
    <property type="entry name" value="CALCIUM-ACTIVATED CHLORIDE CHANNEL REGULATOR 4-LIKE PROTEIN"/>
    <property type="match status" value="1"/>
</dbReference>
<reference evidence="5" key="1">
    <citation type="submission" date="2015-02" db="EMBL/GenBank/DDBJ databases">
        <title>Genome sequencing for Strongylocentrotus purpuratus.</title>
        <authorList>
            <person name="Murali S."/>
            <person name="Liu Y."/>
            <person name="Vee V."/>
            <person name="English A."/>
            <person name="Wang M."/>
            <person name="Skinner E."/>
            <person name="Han Y."/>
            <person name="Muzny D.M."/>
            <person name="Worley K.C."/>
            <person name="Gibbs R.A."/>
        </authorList>
    </citation>
    <scope>NUCLEOTIDE SEQUENCE</scope>
</reference>
<accession>A0A7M7SVV2</accession>
<dbReference type="RefSeq" id="XP_030834959.1">
    <property type="nucleotide sequence ID" value="XM_030979099.1"/>
</dbReference>
<dbReference type="GeneID" id="590546"/>
<proteinExistence type="predicted"/>
<dbReference type="InterPro" id="IPR051266">
    <property type="entry name" value="CLCR"/>
</dbReference>